<organism evidence="2 3">
    <name type="scientific">Prorocentrum cordatum</name>
    <dbReference type="NCBI Taxonomy" id="2364126"/>
    <lineage>
        <taxon>Eukaryota</taxon>
        <taxon>Sar</taxon>
        <taxon>Alveolata</taxon>
        <taxon>Dinophyceae</taxon>
        <taxon>Prorocentrales</taxon>
        <taxon>Prorocentraceae</taxon>
        <taxon>Prorocentrum</taxon>
    </lineage>
</organism>
<accession>A0ABN9Q772</accession>
<feature type="compositionally biased region" description="Low complexity" evidence="1">
    <location>
        <begin position="223"/>
        <end position="235"/>
    </location>
</feature>
<evidence type="ECO:0000256" key="1">
    <source>
        <dbReference type="SAM" id="MobiDB-lite"/>
    </source>
</evidence>
<sequence>ASASGIREIARAGFHAGASWALLPSGPVCDALADALVGALREAVEGCVGWGAAIGLVLLSLLAGFGLGDDLWHERILLYPAASETAGAGLPGACWVVYTPDHDMYIEELEGGSPNDSPVEWLEMPRDLRLPSGLGRAYRFEESPTEEVMKGLYRRAFSAAQADAEARGVFLEAPVAVRTAAGRDVAVQEALGANFFGGRRMTGKRPPLGLDFGGDLGGHAGPAAAAAEGIGDSGAPGPAVEGTSTPRSSGRVWRAAEADERCRIALGDELGPPAHSPGRAVVVHLTGLDQDSFVMSLRGGREWREVVDACEEEPFGDFPVAGPRSAWRCLDFLRRRHTPTDHHLMFKTTARLQSEQWGVQEHEQLMNYIELAGTYDQLALSSCAFAEAIFRRAQTIEWSYHDRLREADSASSKDKMNPEEFSAFSGFSKAGDLLMVAPTLLGFVKGHVEKDAAIMKNIRKAREERELRRKGPKGDGGGG</sequence>
<name>A0ABN9Q772_9DINO</name>
<proteinExistence type="predicted"/>
<dbReference type="EMBL" id="CAUYUJ010002336">
    <property type="protein sequence ID" value="CAK0800336.1"/>
    <property type="molecule type" value="Genomic_DNA"/>
</dbReference>
<feature type="region of interest" description="Disordered" evidence="1">
    <location>
        <begin position="223"/>
        <end position="251"/>
    </location>
</feature>
<comment type="caution">
    <text evidence="2">The sequence shown here is derived from an EMBL/GenBank/DDBJ whole genome shotgun (WGS) entry which is preliminary data.</text>
</comment>
<reference evidence="2" key="1">
    <citation type="submission" date="2023-10" db="EMBL/GenBank/DDBJ databases">
        <authorList>
            <person name="Chen Y."/>
            <person name="Shah S."/>
            <person name="Dougan E. K."/>
            <person name="Thang M."/>
            <person name="Chan C."/>
        </authorList>
    </citation>
    <scope>NUCLEOTIDE SEQUENCE [LARGE SCALE GENOMIC DNA]</scope>
</reference>
<keyword evidence="3" id="KW-1185">Reference proteome</keyword>
<gene>
    <name evidence="2" type="ORF">PCOR1329_LOCUS8506</name>
</gene>
<feature type="non-terminal residue" evidence="2">
    <location>
        <position position="479"/>
    </location>
</feature>
<evidence type="ECO:0000313" key="2">
    <source>
        <dbReference type="EMBL" id="CAK0800336.1"/>
    </source>
</evidence>
<feature type="non-terminal residue" evidence="2">
    <location>
        <position position="1"/>
    </location>
</feature>
<protein>
    <submittedName>
        <fullName evidence="2">Uncharacterized protein</fullName>
    </submittedName>
</protein>
<dbReference type="Proteomes" id="UP001189429">
    <property type="component" value="Unassembled WGS sequence"/>
</dbReference>
<evidence type="ECO:0000313" key="3">
    <source>
        <dbReference type="Proteomes" id="UP001189429"/>
    </source>
</evidence>